<dbReference type="AlphaFoldDB" id="A0AAW2YVJ8"/>
<comment type="caution">
    <text evidence="2">The sequence shown here is derived from an EMBL/GenBank/DDBJ whole genome shotgun (WGS) entry which is preliminary data.</text>
</comment>
<feature type="transmembrane region" description="Helical" evidence="1">
    <location>
        <begin position="323"/>
        <end position="345"/>
    </location>
</feature>
<protein>
    <submittedName>
        <fullName evidence="2">Uncharacterized protein</fullName>
    </submittedName>
</protein>
<feature type="non-terminal residue" evidence="2">
    <location>
        <position position="356"/>
    </location>
</feature>
<feature type="transmembrane region" description="Helical" evidence="1">
    <location>
        <begin position="162"/>
        <end position="181"/>
    </location>
</feature>
<feature type="transmembrane region" description="Helical" evidence="1">
    <location>
        <begin position="283"/>
        <end position="303"/>
    </location>
</feature>
<accession>A0AAW2YVJ8</accession>
<feature type="transmembrane region" description="Helical" evidence="1">
    <location>
        <begin position="77"/>
        <end position="98"/>
    </location>
</feature>
<dbReference type="Proteomes" id="UP001431209">
    <property type="component" value="Unassembled WGS sequence"/>
</dbReference>
<keyword evidence="1" id="KW-0812">Transmembrane</keyword>
<reference evidence="2 3" key="1">
    <citation type="submission" date="2024-03" db="EMBL/GenBank/DDBJ databases">
        <title>The Acrasis kona genome and developmental transcriptomes reveal deep origins of eukaryotic multicellular pathways.</title>
        <authorList>
            <person name="Sheikh S."/>
            <person name="Fu C.-J."/>
            <person name="Brown M.W."/>
            <person name="Baldauf S.L."/>
        </authorList>
    </citation>
    <scope>NUCLEOTIDE SEQUENCE [LARGE SCALE GENOMIC DNA]</scope>
    <source>
        <strain evidence="2 3">ATCC MYA-3509</strain>
    </source>
</reference>
<evidence type="ECO:0000313" key="3">
    <source>
        <dbReference type="Proteomes" id="UP001431209"/>
    </source>
</evidence>
<feature type="transmembrane region" description="Helical" evidence="1">
    <location>
        <begin position="40"/>
        <end position="65"/>
    </location>
</feature>
<sequence length="356" mass="41223">MSNNTSNDYRNWIMHLFEIRTKLKDSFRIKSESKSKQRKISTISIITSLLYITISGMLTTFLFAFMIGVNDKDYNSIWHKSLLFMMAGSMLPLIAEWYSNRIGLEQKSVRDYIIMFTKEDMPKDIHLAALRDTSFSLLACVCWIPSALFIYVMHLMYPHVNCQLLCMPLHLICGYFVYQMITPIKRMYMFVWWNITQSNIHNYMDVTLCAVAHGWAIVVNVAAPLQLLFVASKLNNPNFATWLQVFSPTVALYLCLFAVIWVLQQLNKRPPSIFARYVLVRALDCVCFCTAFLTLPIVTLTLVCVMKDYTNLSSGWYHAAYMPAYVASILAACFTWWCIGLLLTVQKYDPFSVFKR</sequence>
<feature type="transmembrane region" description="Helical" evidence="1">
    <location>
        <begin position="202"/>
        <end position="222"/>
    </location>
</feature>
<keyword evidence="1" id="KW-0472">Membrane</keyword>
<dbReference type="EMBL" id="JAOPGA020000687">
    <property type="protein sequence ID" value="KAL0480810.1"/>
    <property type="molecule type" value="Genomic_DNA"/>
</dbReference>
<organism evidence="2 3">
    <name type="scientific">Acrasis kona</name>
    <dbReference type="NCBI Taxonomy" id="1008807"/>
    <lineage>
        <taxon>Eukaryota</taxon>
        <taxon>Discoba</taxon>
        <taxon>Heterolobosea</taxon>
        <taxon>Tetramitia</taxon>
        <taxon>Eutetramitia</taxon>
        <taxon>Acrasidae</taxon>
        <taxon>Acrasis</taxon>
    </lineage>
</organism>
<evidence type="ECO:0000256" key="1">
    <source>
        <dbReference type="SAM" id="Phobius"/>
    </source>
</evidence>
<keyword evidence="1" id="KW-1133">Transmembrane helix</keyword>
<feature type="transmembrane region" description="Helical" evidence="1">
    <location>
        <begin position="135"/>
        <end position="156"/>
    </location>
</feature>
<name>A0AAW2YVJ8_9EUKA</name>
<feature type="transmembrane region" description="Helical" evidence="1">
    <location>
        <begin position="242"/>
        <end position="263"/>
    </location>
</feature>
<proteinExistence type="predicted"/>
<keyword evidence="3" id="KW-1185">Reference proteome</keyword>
<evidence type="ECO:0000313" key="2">
    <source>
        <dbReference type="EMBL" id="KAL0480810.1"/>
    </source>
</evidence>
<gene>
    <name evidence="2" type="ORF">AKO1_006971</name>
</gene>